<dbReference type="Proteomes" id="UP000320293">
    <property type="component" value="Unassembled WGS sequence"/>
</dbReference>
<dbReference type="EMBL" id="SFBF01000367">
    <property type="protein sequence ID" value="TRU42825.1"/>
    <property type="molecule type" value="Genomic_DNA"/>
</dbReference>
<sequence length="76" mass="8228">MLFSATPFSFTPENGFTNTTYFTGQGNPFTTHDIEPIPEPTSTLSLLALGTLGTASTLKRKLKSSKLTEKETTKVS</sequence>
<evidence type="ECO:0000313" key="2">
    <source>
        <dbReference type="EMBL" id="TRU42825.1"/>
    </source>
</evidence>
<name>A0A552F7X3_MICAE</name>
<organism evidence="2 3">
    <name type="scientific">Microcystis aeruginosa Ma_QC_Ca_00000000_S207</name>
    <dbReference type="NCBI Taxonomy" id="2486251"/>
    <lineage>
        <taxon>Bacteria</taxon>
        <taxon>Bacillati</taxon>
        <taxon>Cyanobacteriota</taxon>
        <taxon>Cyanophyceae</taxon>
        <taxon>Oscillatoriophycideae</taxon>
        <taxon>Chroococcales</taxon>
        <taxon>Microcystaceae</taxon>
        <taxon>Microcystis</taxon>
    </lineage>
</organism>
<dbReference type="NCBIfam" id="TIGR02595">
    <property type="entry name" value="PEP_CTERM"/>
    <property type="match status" value="1"/>
</dbReference>
<dbReference type="Pfam" id="PF07589">
    <property type="entry name" value="PEP-CTERM"/>
    <property type="match status" value="1"/>
</dbReference>
<protein>
    <submittedName>
        <fullName evidence="2">PEP-CTERM sorting domain-containing protein</fullName>
    </submittedName>
</protein>
<feature type="domain" description="Ice-binding protein C-terminal" evidence="1">
    <location>
        <begin position="36"/>
        <end position="56"/>
    </location>
</feature>
<evidence type="ECO:0000259" key="1">
    <source>
        <dbReference type="Pfam" id="PF07589"/>
    </source>
</evidence>
<dbReference type="AlphaFoldDB" id="A0A552F7X3"/>
<dbReference type="InterPro" id="IPR013424">
    <property type="entry name" value="Ice-binding_C"/>
</dbReference>
<proteinExistence type="predicted"/>
<gene>
    <name evidence="2" type="ORF">EWV91_19595</name>
</gene>
<accession>A0A552F7X3</accession>
<reference evidence="2 3" key="1">
    <citation type="submission" date="2019-01" db="EMBL/GenBank/DDBJ databases">
        <title>Coherence of Microcystis species and biogeography revealed through population genomics.</title>
        <authorList>
            <person name="Perez-Carrascal O.M."/>
            <person name="Terrat Y."/>
            <person name="Giani A."/>
            <person name="Fortin N."/>
            <person name="Tromas N."/>
            <person name="Shapiro B.J."/>
        </authorList>
    </citation>
    <scope>NUCLEOTIDE SEQUENCE [LARGE SCALE GENOMIC DNA]</scope>
    <source>
        <strain evidence="2">Ma_QC_Ca_00000000_S207</strain>
    </source>
</reference>
<evidence type="ECO:0000313" key="3">
    <source>
        <dbReference type="Proteomes" id="UP000320293"/>
    </source>
</evidence>
<comment type="caution">
    <text evidence="2">The sequence shown here is derived from an EMBL/GenBank/DDBJ whole genome shotgun (WGS) entry which is preliminary data.</text>
</comment>